<organism evidence="4 5">
    <name type="scientific">Hymenobacter gummosus</name>
    <dbReference type="NCBI Taxonomy" id="1776032"/>
    <lineage>
        <taxon>Bacteria</taxon>
        <taxon>Pseudomonadati</taxon>
        <taxon>Bacteroidota</taxon>
        <taxon>Cytophagia</taxon>
        <taxon>Cytophagales</taxon>
        <taxon>Hymenobacteraceae</taxon>
        <taxon>Hymenobacter</taxon>
    </lineage>
</organism>
<evidence type="ECO:0000256" key="2">
    <source>
        <dbReference type="ARBA" id="ARBA00023315"/>
    </source>
</evidence>
<dbReference type="OrthoDB" id="9799096at2"/>
<sequence>MSIQPLMEAHWPAVSAIYAAGIATGNATFATTVPAWDEWHRGHLAHSRLVALDEAGQVLGWAALSPVSGRCVYGGVAEVSVYVAPAARGRGLGRELLLALITESEANSMWTLQAGIFPENEPSVRLHEAAGFRLVGRRERIGRMADGRWRDTLLLERRSALVGTEQALEVTDGRYA</sequence>
<dbReference type="PROSITE" id="PS51186">
    <property type="entry name" value="GNAT"/>
    <property type="match status" value="1"/>
</dbReference>
<proteinExistence type="predicted"/>
<accession>A0A3S0H1T3</accession>
<keyword evidence="2" id="KW-0012">Acyltransferase</keyword>
<name>A0A3S0H1T3_9BACT</name>
<dbReference type="AlphaFoldDB" id="A0A3S0H1T3"/>
<evidence type="ECO:0000313" key="4">
    <source>
        <dbReference type="EMBL" id="RTQ44881.1"/>
    </source>
</evidence>
<dbReference type="InterPro" id="IPR016181">
    <property type="entry name" value="Acyl_CoA_acyltransferase"/>
</dbReference>
<dbReference type="Proteomes" id="UP000282184">
    <property type="component" value="Unassembled WGS sequence"/>
</dbReference>
<protein>
    <submittedName>
        <fullName evidence="4">N-acetyltransferase family protein</fullName>
    </submittedName>
</protein>
<dbReference type="EMBL" id="RXOF01000024">
    <property type="protein sequence ID" value="RTQ44881.1"/>
    <property type="molecule type" value="Genomic_DNA"/>
</dbReference>
<dbReference type="Pfam" id="PF00583">
    <property type="entry name" value="Acetyltransf_1"/>
    <property type="match status" value="1"/>
</dbReference>
<evidence type="ECO:0000313" key="5">
    <source>
        <dbReference type="Proteomes" id="UP000282184"/>
    </source>
</evidence>
<dbReference type="PANTHER" id="PTHR43072">
    <property type="entry name" value="N-ACETYLTRANSFERASE"/>
    <property type="match status" value="1"/>
</dbReference>
<dbReference type="PANTHER" id="PTHR43072:SF23">
    <property type="entry name" value="UPF0039 PROTEIN C11D3.02C"/>
    <property type="match status" value="1"/>
</dbReference>
<dbReference type="SUPFAM" id="SSF55729">
    <property type="entry name" value="Acyl-CoA N-acyltransferases (Nat)"/>
    <property type="match status" value="1"/>
</dbReference>
<feature type="domain" description="N-acetyltransferase" evidence="3">
    <location>
        <begin position="1"/>
        <end position="156"/>
    </location>
</feature>
<evidence type="ECO:0000259" key="3">
    <source>
        <dbReference type="PROSITE" id="PS51186"/>
    </source>
</evidence>
<dbReference type="Gene3D" id="3.40.630.30">
    <property type="match status" value="1"/>
</dbReference>
<dbReference type="RefSeq" id="WP_126696363.1">
    <property type="nucleotide sequence ID" value="NZ_RXOF01000024.1"/>
</dbReference>
<dbReference type="GO" id="GO:0016747">
    <property type="term" value="F:acyltransferase activity, transferring groups other than amino-acyl groups"/>
    <property type="evidence" value="ECO:0007669"/>
    <property type="project" value="InterPro"/>
</dbReference>
<dbReference type="CDD" id="cd04301">
    <property type="entry name" value="NAT_SF"/>
    <property type="match status" value="1"/>
</dbReference>
<gene>
    <name evidence="4" type="ORF">EJV47_27130</name>
</gene>
<keyword evidence="1 4" id="KW-0808">Transferase</keyword>
<comment type="caution">
    <text evidence="4">The sequence shown here is derived from an EMBL/GenBank/DDBJ whole genome shotgun (WGS) entry which is preliminary data.</text>
</comment>
<reference evidence="4 5" key="1">
    <citation type="submission" date="2018-12" db="EMBL/GenBank/DDBJ databases">
        <title>Hymenobacter gummosus sp. nov., isolated from a spring.</title>
        <authorList>
            <person name="Nie L."/>
        </authorList>
    </citation>
    <scope>NUCLEOTIDE SEQUENCE [LARGE SCALE GENOMIC DNA]</scope>
    <source>
        <strain evidence="4 5">KCTC 52166</strain>
    </source>
</reference>
<keyword evidence="5" id="KW-1185">Reference proteome</keyword>
<dbReference type="InterPro" id="IPR000182">
    <property type="entry name" value="GNAT_dom"/>
</dbReference>
<evidence type="ECO:0000256" key="1">
    <source>
        <dbReference type="ARBA" id="ARBA00022679"/>
    </source>
</evidence>